<accession>A0AAN9S0L7</accession>
<feature type="domain" description="Disease resistance R13L4/SHOC-2-like LRR" evidence="2">
    <location>
        <begin position="284"/>
        <end position="549"/>
    </location>
</feature>
<protein>
    <recommendedName>
        <fullName evidence="2">Disease resistance R13L4/SHOC-2-like LRR domain-containing protein</fullName>
    </recommendedName>
</protein>
<dbReference type="Gene3D" id="3.80.10.10">
    <property type="entry name" value="Ribonuclease Inhibitor"/>
    <property type="match status" value="1"/>
</dbReference>
<dbReference type="Pfam" id="PF23598">
    <property type="entry name" value="LRR_14"/>
    <property type="match status" value="1"/>
</dbReference>
<dbReference type="PANTHER" id="PTHR47186:SF45">
    <property type="entry name" value="DISEASE RESISTANCE RPP13-LIKE PROTEIN 1"/>
    <property type="match status" value="1"/>
</dbReference>
<name>A0AAN9S0L7_PSOTE</name>
<dbReference type="PANTHER" id="PTHR47186">
    <property type="entry name" value="LEUCINE-RICH REPEAT-CONTAINING PROTEIN 57"/>
    <property type="match status" value="1"/>
</dbReference>
<proteinExistence type="predicted"/>
<dbReference type="EMBL" id="JAYMYS010000007">
    <property type="protein sequence ID" value="KAK7387019.1"/>
    <property type="molecule type" value="Genomic_DNA"/>
</dbReference>
<sequence>MSIRTNRMKAVPTLLKSLVTVEKYANLKDLKSELIKIKDLFSIVKRNEDELLDTLTLVDGYIRNSNVLTLMKEKEAICQRIRDSAKKLLPAIATDQSSEKTFQDEKLDKGEEVHEIKLSPETFKVHYNELDRLHKRFFLSLLLFPKDAVIKKSTIHFWWASVVGYIMIGQFEIVFEYLSTRKLIVPHGNGKCPVVNKFKINPCVSDMSVWPLVKNDEEQLCGIYSKLIAPSHHHPNTSHRSLVLDQRKVKLGDEFGFKSTHWRAVFNVGASYLSLAPQWIAKMKQLEVLQLGRWLHDSPTHHIEVDNEEFFKELRDQKHLKYLSLRGISRIFELPPSIFQLHSLAILDLKACHNLERLPNDIAPLINLRHLDLSQCYLLDRMPKGIEKLTNLEVLKGFLIGSSSKSLYQISDLENLKNIERLSIHIGSGAVIQGGSESLGKLSKLEHLKISWSVSGTKYTDFNINLLLNLKKLHLEGFPEKDFPRWFGPSNLPVLKELNLTGGKLESMGHAELGLSKLEIVRLKYLKCLNVDPEKLQALFPSLRYAEIKDVQNLQYREWIKQ</sequence>
<keyword evidence="4" id="KW-1185">Reference proteome</keyword>
<dbReference type="InterPro" id="IPR055414">
    <property type="entry name" value="LRR_R13L4/SHOC2-like"/>
</dbReference>
<dbReference type="InterPro" id="IPR032675">
    <property type="entry name" value="LRR_dom_sf"/>
</dbReference>
<dbReference type="Proteomes" id="UP001386955">
    <property type="component" value="Unassembled WGS sequence"/>
</dbReference>
<evidence type="ECO:0000313" key="4">
    <source>
        <dbReference type="Proteomes" id="UP001386955"/>
    </source>
</evidence>
<reference evidence="3 4" key="1">
    <citation type="submission" date="2024-01" db="EMBL/GenBank/DDBJ databases">
        <title>The genomes of 5 underutilized Papilionoideae crops provide insights into root nodulation and disease resistanc.</title>
        <authorList>
            <person name="Jiang F."/>
        </authorList>
    </citation>
    <scope>NUCLEOTIDE SEQUENCE [LARGE SCALE GENOMIC DNA]</scope>
    <source>
        <strain evidence="3">DUOXIRENSHENG_FW03</strain>
        <tissue evidence="3">Leaves</tissue>
    </source>
</reference>
<evidence type="ECO:0000259" key="2">
    <source>
        <dbReference type="Pfam" id="PF23598"/>
    </source>
</evidence>
<dbReference type="SUPFAM" id="SSF52058">
    <property type="entry name" value="L domain-like"/>
    <property type="match status" value="1"/>
</dbReference>
<organism evidence="3 4">
    <name type="scientific">Psophocarpus tetragonolobus</name>
    <name type="common">Winged bean</name>
    <name type="synonym">Dolichos tetragonolobus</name>
    <dbReference type="NCBI Taxonomy" id="3891"/>
    <lineage>
        <taxon>Eukaryota</taxon>
        <taxon>Viridiplantae</taxon>
        <taxon>Streptophyta</taxon>
        <taxon>Embryophyta</taxon>
        <taxon>Tracheophyta</taxon>
        <taxon>Spermatophyta</taxon>
        <taxon>Magnoliopsida</taxon>
        <taxon>eudicotyledons</taxon>
        <taxon>Gunneridae</taxon>
        <taxon>Pentapetalae</taxon>
        <taxon>rosids</taxon>
        <taxon>fabids</taxon>
        <taxon>Fabales</taxon>
        <taxon>Fabaceae</taxon>
        <taxon>Papilionoideae</taxon>
        <taxon>50 kb inversion clade</taxon>
        <taxon>NPAAA clade</taxon>
        <taxon>indigoferoid/millettioid clade</taxon>
        <taxon>Phaseoleae</taxon>
        <taxon>Psophocarpus</taxon>
    </lineage>
</organism>
<comment type="caution">
    <text evidence="3">The sequence shown here is derived from an EMBL/GenBank/DDBJ whole genome shotgun (WGS) entry which is preliminary data.</text>
</comment>
<dbReference type="AlphaFoldDB" id="A0AAN9S0L7"/>
<gene>
    <name evidence="3" type="ORF">VNO78_27474</name>
</gene>
<evidence type="ECO:0000313" key="3">
    <source>
        <dbReference type="EMBL" id="KAK7387019.1"/>
    </source>
</evidence>
<keyword evidence="1" id="KW-0677">Repeat</keyword>
<evidence type="ECO:0000256" key="1">
    <source>
        <dbReference type="ARBA" id="ARBA00022737"/>
    </source>
</evidence>